<dbReference type="GO" id="GO:0003676">
    <property type="term" value="F:nucleic acid binding"/>
    <property type="evidence" value="ECO:0007669"/>
    <property type="project" value="InterPro"/>
</dbReference>
<evidence type="ECO:0000313" key="6">
    <source>
        <dbReference type="EMBL" id="CAE7935442.1"/>
    </source>
</evidence>
<dbReference type="Gene3D" id="3.40.50.300">
    <property type="entry name" value="P-loop containing nucleotide triphosphate hydrolases"/>
    <property type="match status" value="3"/>
</dbReference>
<dbReference type="Proteomes" id="UP000601435">
    <property type="component" value="Unassembled WGS sequence"/>
</dbReference>
<dbReference type="InterPro" id="IPR041466">
    <property type="entry name" value="Dynein_AAA5_ext"/>
</dbReference>
<dbReference type="Pfam" id="PF17852">
    <property type="entry name" value="Dynein_AAA_lid"/>
    <property type="match status" value="1"/>
</dbReference>
<dbReference type="SUPFAM" id="SSF52540">
    <property type="entry name" value="P-loop containing nucleoside triphosphate hydrolases"/>
    <property type="match status" value="2"/>
</dbReference>
<dbReference type="OrthoDB" id="447173at2759"/>
<keyword evidence="2" id="KW-0472">Membrane</keyword>
<dbReference type="EMBL" id="CAJNJA010083697">
    <property type="protein sequence ID" value="CAE7935442.1"/>
    <property type="molecule type" value="Genomic_DNA"/>
</dbReference>
<dbReference type="GO" id="GO:0051959">
    <property type="term" value="F:dynein light intermediate chain binding"/>
    <property type="evidence" value="ECO:0007669"/>
    <property type="project" value="InterPro"/>
</dbReference>
<dbReference type="InterPro" id="IPR041589">
    <property type="entry name" value="DNAH3_AAA_lid_1"/>
</dbReference>
<keyword evidence="2" id="KW-0812">Transmembrane</keyword>
<dbReference type="Gene3D" id="3.40.50.150">
    <property type="entry name" value="Vaccinia Virus protein VP39"/>
    <property type="match status" value="1"/>
</dbReference>
<evidence type="ECO:0000256" key="1">
    <source>
        <dbReference type="ARBA" id="ARBA00008887"/>
    </source>
</evidence>
<dbReference type="InterPro" id="IPR026983">
    <property type="entry name" value="DHC"/>
</dbReference>
<feature type="domain" description="Dynein heavy chain AAA 5 extension" evidence="4">
    <location>
        <begin position="986"/>
        <end position="1063"/>
    </location>
</feature>
<evidence type="ECO:0000313" key="7">
    <source>
        <dbReference type="Proteomes" id="UP000601435"/>
    </source>
</evidence>
<reference evidence="6" key="1">
    <citation type="submission" date="2021-02" db="EMBL/GenBank/DDBJ databases">
        <authorList>
            <person name="Dougan E. K."/>
            <person name="Rhodes N."/>
            <person name="Thang M."/>
            <person name="Chan C."/>
        </authorList>
    </citation>
    <scope>NUCLEOTIDE SEQUENCE</scope>
</reference>
<sequence>DLAKAVAVQCVARAPAMGKFFKGIASSGAWCCFDEFNRINLEVLSVVSQQVQTIQFAIRDKRETFWFEEMEIRLVPSCAVNITMNPGLFRQCYAGRSELPDNLKAGWQWAGSNSVSDHFLPAKALFRPCAMMVPDYALIGEIVLYSNGFEDAKNLARKAVGSLRLSSEQLSSQEHYDFGMRALKSILVRAVGSVLALSALNDAGLLEEVNLPKFTRNDIPLFLGITGDLFPVELPPSDYGVLINELEGSARSLVLQPVDGFIKKCIQLWETIMVRHGLMLVGQTVLAAALAAVADGESYLPVLIHKINPKRRPDLRSITQGQLYGENDDGILALTVRHASAAEQSKRCERLPDRLKDQAALLQELMDSCLDAVFEMVSRKVSKPVPVSVNWLVLNLLHLLWALLQAELPLDPSTKDVAVKEKEAKVEAVPSSLRDGIQSVHVVALRMQFLRFVEEATSSLRVFVTVMSFTTAPWKTPLQMATVHVMQMSSSIWAISWMKKDATKRQRKRTSAALPSVRSTEHHVFLQTFTKVRNLGFALRSMGKLGQARAAWRRALCGAAEVRSRAVLLSSGGLCTDPEAVLKLAGVLRSLEIYATVLPGLLPASELHHLRFKSESECLSEVFDSSELTPEPWVRLLCIGEALPRAEVAAFAAEVSAMLDIGLLEEVLPGHLASGLQLYPFRGLALLTDWSSVTLGPPGDEPVMAIGTDSLELCLALSPGDEKAKSDLSGLRVLDLCTGSGIAALHALRCGADEAVAVDLSPRAASIAKVNGLINDLGSRLTVCQGNLFEAIEGIADTRGFDLIVANPPFVAAPENVKASLYVHGGRDGLAVTRRFVAGACDHLESQDGALVMIGEFPNLSTEALPPWLPDRPGWSHAAFYAEEHRQSAAAYAADRARPPASEPLWTSSLRAAGVEDMISALIVSSFDASRREAWLAPRESKAKGLYRAQPLPVLPGTALFGLPKMLTNPGWEASTKHGYVRKCSSLVWSFGCVTDSDGRNVLEPFLRKLASGHTQGMKEEFGLLCDEPAQRSLKSGSPPFPEEGGVFDFFPVGPSCKWEPWSKKIGTFEIPKDAQAHSLIVPTSDTVRNAFFLQMLIKAECHVLFAGPTGTGKTVVIQQQLLKGFDREKYNTFAFAFSAQSSANQTQDVIDGKLDKRKKGCYGPPFGKRCLVFVDDLNMPAKEKYGAQPPIELLRQWMDTSGWYERKTCEYRQLVDLNFIAALTPSAGRPQITARYLRHYNYFYVLPFEGESLHRIFQTVLQWYLAKFPSQVGALSGNVVRATVDIYHSISANMLPTPAKSHYTFNLRDLAKVNQGICLCSKESLPTPDDFIRCWVHECQRVFQAPRAEGRLITIITIIILIIIAEIVMKILMALLLL</sequence>
<dbReference type="GO" id="GO:0005524">
    <property type="term" value="F:ATP binding"/>
    <property type="evidence" value="ECO:0007669"/>
    <property type="project" value="InterPro"/>
</dbReference>
<dbReference type="GO" id="GO:0045505">
    <property type="term" value="F:dynein intermediate chain binding"/>
    <property type="evidence" value="ECO:0007669"/>
    <property type="project" value="InterPro"/>
</dbReference>
<evidence type="ECO:0000259" key="4">
    <source>
        <dbReference type="Pfam" id="PF17852"/>
    </source>
</evidence>
<dbReference type="Pfam" id="PF17857">
    <property type="entry name" value="AAA_lid_1"/>
    <property type="match status" value="1"/>
</dbReference>
<dbReference type="PROSITE" id="PS00092">
    <property type="entry name" value="N6_MTASE"/>
    <property type="match status" value="1"/>
</dbReference>
<dbReference type="GO" id="GO:0007018">
    <property type="term" value="P:microtubule-based movement"/>
    <property type="evidence" value="ECO:0007669"/>
    <property type="project" value="InterPro"/>
</dbReference>
<feature type="domain" description="Dynein heavy chain hydrolytic ATP-binding dynein motor region" evidence="3">
    <location>
        <begin position="13"/>
        <end position="285"/>
    </location>
</feature>
<dbReference type="InterPro" id="IPR029063">
    <property type="entry name" value="SAM-dependent_MTases_sf"/>
</dbReference>
<dbReference type="InterPro" id="IPR043157">
    <property type="entry name" value="Dynein_AAA1S"/>
</dbReference>
<dbReference type="InterPro" id="IPR002052">
    <property type="entry name" value="DNA_methylase_N6_adenine_CS"/>
</dbReference>
<dbReference type="Pfam" id="PF12775">
    <property type="entry name" value="AAA_7"/>
    <property type="match status" value="1"/>
</dbReference>
<dbReference type="PANTHER" id="PTHR45703:SF1">
    <property type="entry name" value="DYNEINS HEAVY CHAIN"/>
    <property type="match status" value="1"/>
</dbReference>
<dbReference type="InterPro" id="IPR027417">
    <property type="entry name" value="P-loop_NTPase"/>
</dbReference>
<dbReference type="GO" id="GO:0032259">
    <property type="term" value="P:methylation"/>
    <property type="evidence" value="ECO:0007669"/>
    <property type="project" value="InterPro"/>
</dbReference>
<dbReference type="CDD" id="cd02440">
    <property type="entry name" value="AdoMet_MTases"/>
    <property type="match status" value="1"/>
</dbReference>
<dbReference type="GO" id="GO:0030286">
    <property type="term" value="C:dynein complex"/>
    <property type="evidence" value="ECO:0007669"/>
    <property type="project" value="InterPro"/>
</dbReference>
<evidence type="ECO:0000259" key="3">
    <source>
        <dbReference type="Pfam" id="PF12774"/>
    </source>
</evidence>
<dbReference type="Pfam" id="PF06325">
    <property type="entry name" value="PrmA"/>
    <property type="match status" value="1"/>
</dbReference>
<feature type="non-terminal residue" evidence="6">
    <location>
        <position position="1379"/>
    </location>
</feature>
<dbReference type="Gene3D" id="1.20.920.30">
    <property type="match status" value="1"/>
</dbReference>
<dbReference type="InterPro" id="IPR035699">
    <property type="entry name" value="AAA_6"/>
</dbReference>
<dbReference type="Gene3D" id="1.10.8.710">
    <property type="match status" value="1"/>
</dbReference>
<feature type="domain" description="Dynein heavy chain 3 AAA+ lid" evidence="5">
    <location>
        <begin position="1281"/>
        <end position="1346"/>
    </location>
</feature>
<accession>A0A813BZL4</accession>
<protein>
    <submittedName>
        <fullName evidence="6">DNAH7 protein</fullName>
    </submittedName>
</protein>
<keyword evidence="7" id="KW-1185">Reference proteome</keyword>
<comment type="caution">
    <text evidence="6">The sequence shown here is derived from an EMBL/GenBank/DDBJ whole genome shotgun (WGS) entry which is preliminary data.</text>
</comment>
<evidence type="ECO:0000256" key="2">
    <source>
        <dbReference type="SAM" id="Phobius"/>
    </source>
</evidence>
<dbReference type="GO" id="GO:0008168">
    <property type="term" value="F:methyltransferase activity"/>
    <property type="evidence" value="ECO:0007669"/>
    <property type="project" value="InterPro"/>
</dbReference>
<dbReference type="Pfam" id="PF12774">
    <property type="entry name" value="AAA_6"/>
    <property type="match status" value="1"/>
</dbReference>
<organism evidence="6 7">
    <name type="scientific">Symbiodinium necroappetens</name>
    <dbReference type="NCBI Taxonomy" id="1628268"/>
    <lineage>
        <taxon>Eukaryota</taxon>
        <taxon>Sar</taxon>
        <taxon>Alveolata</taxon>
        <taxon>Dinophyceae</taxon>
        <taxon>Suessiales</taxon>
        <taxon>Symbiodiniaceae</taxon>
        <taxon>Symbiodinium</taxon>
    </lineage>
</organism>
<comment type="similarity">
    <text evidence="1">Belongs to the dynein heavy chain family.</text>
</comment>
<dbReference type="PANTHER" id="PTHR45703">
    <property type="entry name" value="DYNEIN HEAVY CHAIN"/>
    <property type="match status" value="1"/>
</dbReference>
<name>A0A813BZL4_9DINO</name>
<proteinExistence type="inferred from homology"/>
<evidence type="ECO:0000259" key="5">
    <source>
        <dbReference type="Pfam" id="PF17857"/>
    </source>
</evidence>
<dbReference type="SUPFAM" id="SSF53335">
    <property type="entry name" value="S-adenosyl-L-methionine-dependent methyltransferases"/>
    <property type="match status" value="1"/>
</dbReference>
<feature type="transmembrane region" description="Helical" evidence="2">
    <location>
        <begin position="1353"/>
        <end position="1378"/>
    </location>
</feature>
<gene>
    <name evidence="6" type="primary">DNAH7</name>
    <name evidence="6" type="ORF">SNEC2469_LOCUS32722</name>
</gene>
<keyword evidence="2" id="KW-1133">Transmembrane helix</keyword>